<evidence type="ECO:0000256" key="7">
    <source>
        <dbReference type="ARBA" id="ARBA00044770"/>
    </source>
</evidence>
<dbReference type="KEGG" id="scw:TU94_11270"/>
<feature type="transmembrane region" description="Helical" evidence="9">
    <location>
        <begin position="101"/>
        <end position="121"/>
    </location>
</feature>
<dbReference type="PATRIC" id="fig|477245.3.peg.2399"/>
<comment type="pathway">
    <text evidence="2">Cell wall biogenesis; peptidoglycan biosynthesis.</text>
</comment>
<feature type="transmembrane region" description="Helical" evidence="9">
    <location>
        <begin position="333"/>
        <end position="351"/>
    </location>
</feature>
<feature type="transmembrane region" description="Helical" evidence="9">
    <location>
        <begin position="170"/>
        <end position="188"/>
    </location>
</feature>
<evidence type="ECO:0000313" key="11">
    <source>
        <dbReference type="Proteomes" id="UP000032234"/>
    </source>
</evidence>
<evidence type="ECO:0000256" key="6">
    <source>
        <dbReference type="ARBA" id="ARBA00023136"/>
    </source>
</evidence>
<dbReference type="PANTHER" id="PTHR30474:SF14">
    <property type="entry name" value="CELL CYCLE PROTEIN"/>
    <property type="match status" value="1"/>
</dbReference>
<keyword evidence="5 9" id="KW-1133">Transmembrane helix</keyword>
<proteinExistence type="predicted"/>
<evidence type="ECO:0000256" key="4">
    <source>
        <dbReference type="ARBA" id="ARBA00022960"/>
    </source>
</evidence>
<feature type="transmembrane region" description="Helical" evidence="9">
    <location>
        <begin position="141"/>
        <end position="158"/>
    </location>
</feature>
<dbReference type="Proteomes" id="UP000032234">
    <property type="component" value="Chromosome"/>
</dbReference>
<dbReference type="STRING" id="477245.TU94_11270"/>
<dbReference type="GO" id="GO:0005886">
    <property type="term" value="C:plasma membrane"/>
    <property type="evidence" value="ECO:0007669"/>
    <property type="project" value="TreeGrafter"/>
</dbReference>
<evidence type="ECO:0000256" key="8">
    <source>
        <dbReference type="ARBA" id="ARBA00049902"/>
    </source>
</evidence>
<evidence type="ECO:0000256" key="9">
    <source>
        <dbReference type="SAM" id="Phobius"/>
    </source>
</evidence>
<dbReference type="GO" id="GO:0032153">
    <property type="term" value="C:cell division site"/>
    <property type="evidence" value="ECO:0007669"/>
    <property type="project" value="TreeGrafter"/>
</dbReference>
<feature type="transmembrane region" description="Helical" evidence="9">
    <location>
        <begin position="371"/>
        <end position="393"/>
    </location>
</feature>
<dbReference type="EC" id="2.4.99.28" evidence="7"/>
<dbReference type="HOGENOM" id="CLU_029243_0_1_11"/>
<dbReference type="OrthoDB" id="9768187at2"/>
<accession>A0A0C5FPZ1</accession>
<dbReference type="GO" id="GO:0015648">
    <property type="term" value="F:lipid-linked peptidoglycan transporter activity"/>
    <property type="evidence" value="ECO:0007669"/>
    <property type="project" value="TreeGrafter"/>
</dbReference>
<gene>
    <name evidence="10" type="ORF">TU94_11270</name>
</gene>
<feature type="transmembrane region" description="Helical" evidence="9">
    <location>
        <begin position="34"/>
        <end position="55"/>
    </location>
</feature>
<keyword evidence="4" id="KW-0133">Cell shape</keyword>
<dbReference type="GO" id="GO:0008360">
    <property type="term" value="P:regulation of cell shape"/>
    <property type="evidence" value="ECO:0007669"/>
    <property type="project" value="UniProtKB-KW"/>
</dbReference>
<keyword evidence="11" id="KW-1185">Reference proteome</keyword>
<dbReference type="InterPro" id="IPR018365">
    <property type="entry name" value="Cell_cycle_FtsW-rel_CS"/>
</dbReference>
<dbReference type="RefSeq" id="WP_044381525.1">
    <property type="nucleotide sequence ID" value="NZ_CP010849.1"/>
</dbReference>
<keyword evidence="6 9" id="KW-0472">Membrane</keyword>
<evidence type="ECO:0000256" key="3">
    <source>
        <dbReference type="ARBA" id="ARBA00022692"/>
    </source>
</evidence>
<comment type="subcellular location">
    <subcellularLocation>
        <location evidence="1">Membrane</location>
        <topology evidence="1">Multi-pass membrane protein</topology>
    </subcellularLocation>
</comment>
<keyword evidence="3 9" id="KW-0812">Transmembrane</keyword>
<dbReference type="PROSITE" id="PS00428">
    <property type="entry name" value="FTSW_RODA_SPOVE"/>
    <property type="match status" value="1"/>
</dbReference>
<dbReference type="Pfam" id="PF01098">
    <property type="entry name" value="FTSW_RODA_SPOVE"/>
    <property type="match status" value="1"/>
</dbReference>
<protein>
    <recommendedName>
        <fullName evidence="7">peptidoglycan glycosyltransferase</fullName>
        <ecNumber evidence="7">2.4.99.28</ecNumber>
    </recommendedName>
</protein>
<reference evidence="10 11" key="1">
    <citation type="submission" date="2015-02" db="EMBL/GenBank/DDBJ databases">
        <title>Genome sequence of thermotolerant Streptomyces cyaneogriseus subsp. Noncyanogenus NMWT1, the producer of nematocidal antibiotics nemadectin.</title>
        <authorList>
            <person name="Wang H."/>
            <person name="Li C."/>
            <person name="Xiang W."/>
            <person name="Wang X."/>
        </authorList>
    </citation>
    <scope>NUCLEOTIDE SEQUENCE [LARGE SCALE GENOMIC DNA]</scope>
    <source>
        <strain evidence="10 11">NMWT 1</strain>
    </source>
</reference>
<organism evidence="10 11">
    <name type="scientific">Streptomyces cyaneogriseus subsp. noncyanogenus</name>
    <dbReference type="NCBI Taxonomy" id="477245"/>
    <lineage>
        <taxon>Bacteria</taxon>
        <taxon>Bacillati</taxon>
        <taxon>Actinomycetota</taxon>
        <taxon>Actinomycetes</taxon>
        <taxon>Kitasatosporales</taxon>
        <taxon>Streptomycetaceae</taxon>
        <taxon>Streptomyces</taxon>
    </lineage>
</organism>
<dbReference type="GO" id="GO:0008955">
    <property type="term" value="F:peptidoglycan glycosyltransferase activity"/>
    <property type="evidence" value="ECO:0007669"/>
    <property type="project" value="UniProtKB-EC"/>
</dbReference>
<feature type="transmembrane region" description="Helical" evidence="9">
    <location>
        <begin position="215"/>
        <end position="233"/>
    </location>
</feature>
<name>A0A0C5FPZ1_9ACTN</name>
<dbReference type="PANTHER" id="PTHR30474">
    <property type="entry name" value="CELL CYCLE PROTEIN"/>
    <property type="match status" value="1"/>
</dbReference>
<evidence type="ECO:0000256" key="1">
    <source>
        <dbReference type="ARBA" id="ARBA00004141"/>
    </source>
</evidence>
<dbReference type="InterPro" id="IPR001182">
    <property type="entry name" value="FtsW/RodA"/>
</dbReference>
<comment type="catalytic activity">
    <reaction evidence="8">
        <text>[GlcNAc-(1-&gt;4)-Mur2Ac(oyl-L-Ala-gamma-D-Glu-L-Lys-D-Ala-D-Ala)](n)-di-trans,octa-cis-undecaprenyl diphosphate + beta-D-GlcNAc-(1-&gt;4)-Mur2Ac(oyl-L-Ala-gamma-D-Glu-L-Lys-D-Ala-D-Ala)-di-trans,octa-cis-undecaprenyl diphosphate = [GlcNAc-(1-&gt;4)-Mur2Ac(oyl-L-Ala-gamma-D-Glu-L-Lys-D-Ala-D-Ala)](n+1)-di-trans,octa-cis-undecaprenyl diphosphate + di-trans,octa-cis-undecaprenyl diphosphate + H(+)</text>
        <dbReference type="Rhea" id="RHEA:23708"/>
        <dbReference type="Rhea" id="RHEA-COMP:9602"/>
        <dbReference type="Rhea" id="RHEA-COMP:9603"/>
        <dbReference type="ChEBI" id="CHEBI:15378"/>
        <dbReference type="ChEBI" id="CHEBI:58405"/>
        <dbReference type="ChEBI" id="CHEBI:60033"/>
        <dbReference type="ChEBI" id="CHEBI:78435"/>
        <dbReference type="EC" id="2.4.99.28"/>
    </reaction>
</comment>
<dbReference type="InterPro" id="IPR011923">
    <property type="entry name" value="RodA/MrdB"/>
</dbReference>
<feature type="transmembrane region" description="Helical" evidence="9">
    <location>
        <begin position="304"/>
        <end position="321"/>
    </location>
</feature>
<dbReference type="GO" id="GO:0051301">
    <property type="term" value="P:cell division"/>
    <property type="evidence" value="ECO:0007669"/>
    <property type="project" value="InterPro"/>
</dbReference>
<dbReference type="EMBL" id="CP010849">
    <property type="protein sequence ID" value="AJP02002.1"/>
    <property type="molecule type" value="Genomic_DNA"/>
</dbReference>
<evidence type="ECO:0000256" key="5">
    <source>
        <dbReference type="ARBA" id="ARBA00022989"/>
    </source>
</evidence>
<evidence type="ECO:0000313" key="10">
    <source>
        <dbReference type="EMBL" id="AJP02002.1"/>
    </source>
</evidence>
<feature type="transmembrane region" description="Helical" evidence="9">
    <location>
        <begin position="67"/>
        <end position="89"/>
    </location>
</feature>
<sequence length="399" mass="42359">MTGANGFQVSGYGPERAGWTRVFARDSVARRLDWPILLSATALSLIGAVLVYSATRNRTELNQGDPYFFLVRHLLNTGIGIALMIATVWLGHRTLRTAVPLLYGASVFLILLVLTPLGSTVNGAHSWIQLGGGFSVQPSEFVKITIILGMAMLLAARVDAGDKPYPDHRTVIQALALATVPMLIVMLMPDLGSVMVMVVIVLGVLLASGASNRWVFGLLGAGAVGAIAVWQLGILDEYQINRFAAFANPELDPAGVGYNTNQARIAIGSGGLTGSGLFHGSQTTGQFVPEQQTDFVFTVAGEELGFLGAGFIILLLGVVLWRACRIARETSDLYGTIVAAGIVAWFAFQAFENIGMTLGIMPVTGLPLPFVSYGGSSMFAVWIAVGLLQSITVQRPMSA</sequence>
<evidence type="ECO:0000256" key="2">
    <source>
        <dbReference type="ARBA" id="ARBA00004752"/>
    </source>
</evidence>
<feature type="transmembrane region" description="Helical" evidence="9">
    <location>
        <begin position="194"/>
        <end position="210"/>
    </location>
</feature>
<dbReference type="NCBIfam" id="TIGR02210">
    <property type="entry name" value="rodA_shape"/>
    <property type="match status" value="1"/>
</dbReference>
<dbReference type="AlphaFoldDB" id="A0A0C5FPZ1"/>